<dbReference type="InterPro" id="IPR029058">
    <property type="entry name" value="AB_hydrolase_fold"/>
</dbReference>
<organism evidence="2 3">
    <name type="scientific">Schaalia odontolytica</name>
    <dbReference type="NCBI Taxonomy" id="1660"/>
    <lineage>
        <taxon>Bacteria</taxon>
        <taxon>Bacillati</taxon>
        <taxon>Actinomycetota</taxon>
        <taxon>Actinomycetes</taxon>
        <taxon>Actinomycetales</taxon>
        <taxon>Actinomycetaceae</taxon>
        <taxon>Schaalia</taxon>
    </lineage>
</organism>
<dbReference type="Gene3D" id="3.40.50.1820">
    <property type="entry name" value="alpha/beta hydrolase"/>
    <property type="match status" value="1"/>
</dbReference>
<dbReference type="RefSeq" id="WP_060567393.1">
    <property type="nucleotide sequence ID" value="NZ_CP040006.1"/>
</dbReference>
<dbReference type="OrthoDB" id="128799at2"/>
<dbReference type="InterPro" id="IPR050585">
    <property type="entry name" value="Xaa-Pro_dipeptidyl-ppase/CocE"/>
</dbReference>
<dbReference type="SUPFAM" id="SSF82171">
    <property type="entry name" value="DPP6 N-terminal domain-like"/>
    <property type="match status" value="1"/>
</dbReference>
<protein>
    <submittedName>
        <fullName evidence="2">Peptidase S9</fullName>
    </submittedName>
</protein>
<feature type="domain" description="Peptidase S9 prolyl oligopeptidase catalytic" evidence="1">
    <location>
        <begin position="450"/>
        <end position="650"/>
    </location>
</feature>
<proteinExistence type="predicted"/>
<dbReference type="AlphaFoldDB" id="A0A0V8RR45"/>
<gene>
    <name evidence="2" type="ORF">APY09_08460</name>
</gene>
<dbReference type="PANTHER" id="PTHR43056:SF5">
    <property type="entry name" value="PEPTIDASE S9 PROLYL OLIGOPEPTIDASE CATALYTIC DOMAIN-CONTAINING PROTEIN"/>
    <property type="match status" value="1"/>
</dbReference>
<sequence>MSVTVAPHGLWKSPISGDSFTARSVTLSQVRVDGPDTYWVEGHPRQGGRGTLLRRRATGETGEVLPLIDGSRLPDVGTRVHEYGGKAYAVHHGVIVFSDQTDGRVYAFDTADPRRVVRPLTTLSKVRYGDFWIADVRDLVYAVAEDHSAPGEPVNKIVAIPLDGSAARDDSAIITVFEGTDFAQAPTVSPDGTKIAWITWDHPNMPWTYSQLRVASLTFEGTIDQEVILVDRPGVCVYEPRWTLDGDLIHVDDSSGWANLYRTQGFVWQEGEDPNAWTSRLRTRALHPGPHAFSHPHWQLGLHSYDNYDNDYLVCSWAEDQVWHIGTVRIDNGMAEEWATGWWPIGNVAAADGRVVFLADSATHTPAIIEVSRGKTKVLRPSSEAEVPTALVSTAEMLTWKTSDGEEAHGFYYAPVNPEFAAPEGELPPLIVNVHGGPTEAARPGLQVPFQYWTSRGFAVLDVNFRGSTSFGRPYRERINGNWGVMDVQDCVDGAQYLIDLGRVDPKRIAIRGRSSGGFTVLNALASSDVFTAGASFSGIADLVKLKETSHKFESHYDGILLGTDDTSDPVWAQRSPINRVGEIKAPLMLLQGTDDPVVPASQAQEMYEALRANGNAVALKLYQGEGHLFRSAINIKDAWQSELAFYRTVWGIATDAPIHVEIANL</sequence>
<dbReference type="Pfam" id="PF00326">
    <property type="entry name" value="Peptidase_S9"/>
    <property type="match status" value="1"/>
</dbReference>
<evidence type="ECO:0000259" key="1">
    <source>
        <dbReference type="Pfam" id="PF00326"/>
    </source>
</evidence>
<accession>A0A0V8RR45</accession>
<reference evidence="2 3" key="1">
    <citation type="submission" date="2015-10" db="EMBL/GenBank/DDBJ databases">
        <title>Draft Genome of Actinomyces odontolyticus subsp. actinosynbacter strain XH001.</title>
        <authorList>
            <person name="Mclean J.S."/>
            <person name="He X."/>
        </authorList>
    </citation>
    <scope>NUCLEOTIDE SEQUENCE [LARGE SCALE GENOMIC DNA]</scope>
    <source>
        <strain evidence="2 3">XH001</strain>
    </source>
</reference>
<comment type="caution">
    <text evidence="2">The sequence shown here is derived from an EMBL/GenBank/DDBJ whole genome shotgun (WGS) entry which is preliminary data.</text>
</comment>
<dbReference type="Proteomes" id="UP000054686">
    <property type="component" value="Unassembled WGS sequence"/>
</dbReference>
<dbReference type="SUPFAM" id="SSF53474">
    <property type="entry name" value="alpha/beta-Hydrolases"/>
    <property type="match status" value="1"/>
</dbReference>
<dbReference type="GO" id="GO:0006508">
    <property type="term" value="P:proteolysis"/>
    <property type="evidence" value="ECO:0007669"/>
    <property type="project" value="InterPro"/>
</dbReference>
<name>A0A0V8RR45_9ACTO</name>
<dbReference type="PANTHER" id="PTHR43056">
    <property type="entry name" value="PEPTIDASE S9 PROLYL OLIGOPEPTIDASE"/>
    <property type="match status" value="1"/>
</dbReference>
<evidence type="ECO:0000313" key="2">
    <source>
        <dbReference type="EMBL" id="KSW10523.1"/>
    </source>
</evidence>
<dbReference type="EMBL" id="LLVT01000003">
    <property type="protein sequence ID" value="KSW10523.1"/>
    <property type="molecule type" value="Genomic_DNA"/>
</dbReference>
<dbReference type="GO" id="GO:0008236">
    <property type="term" value="F:serine-type peptidase activity"/>
    <property type="evidence" value="ECO:0007669"/>
    <property type="project" value="InterPro"/>
</dbReference>
<dbReference type="InterPro" id="IPR001375">
    <property type="entry name" value="Peptidase_S9_cat"/>
</dbReference>
<evidence type="ECO:0000313" key="3">
    <source>
        <dbReference type="Proteomes" id="UP000054686"/>
    </source>
</evidence>